<dbReference type="SUPFAM" id="SSF56219">
    <property type="entry name" value="DNase I-like"/>
    <property type="match status" value="1"/>
</dbReference>
<dbReference type="Pfam" id="PF03372">
    <property type="entry name" value="Exo_endo_phos"/>
    <property type="match status" value="1"/>
</dbReference>
<dbReference type="Proteomes" id="UP001208689">
    <property type="component" value="Chromosome"/>
</dbReference>
<dbReference type="CDD" id="cd09087">
    <property type="entry name" value="Ape1-like_AP-endo"/>
    <property type="match status" value="1"/>
</dbReference>
<dbReference type="NCBIfam" id="TIGR00633">
    <property type="entry name" value="xth"/>
    <property type="match status" value="1"/>
</dbReference>
<keyword evidence="8" id="KW-1185">Reference proteome</keyword>
<keyword evidence="3" id="KW-0479">Metal-binding</keyword>
<sequence length="252" mass="29207">MKIISWNVNGINSSIKKGFFKFIESEKAEIYCLQEIKVSEKTIDKSFQAPEGYQMYWNQAERKGYSGTMVLTNVEPLTVQFGMGIDEFDTEGRLLTLEFDNFYLINAYIPNAGRGLPRLDFKLDYNQKLYAFMENLQKEKNVILCGDLNVAHKEIDLTNPKSNKKNAGFTIEERNSFTELLDLGYIDSFREFESEGGHYTWWSYRNDARARNIGWRLDYFVVNAEFMPKISQSSILSDVIGSDHCPIKLELK</sequence>
<gene>
    <name evidence="7" type="ORF">NEF87_004640</name>
</gene>
<comment type="similarity">
    <text evidence="2">Belongs to the DNA repair enzymes AP/ExoA family.</text>
</comment>
<keyword evidence="5" id="KW-0460">Magnesium</keyword>
<keyword evidence="4" id="KW-0378">Hydrolase</keyword>
<dbReference type="EMBL" id="CP104013">
    <property type="protein sequence ID" value="UYP48355.1"/>
    <property type="molecule type" value="Genomic_DNA"/>
</dbReference>
<comment type="cofactor">
    <cofactor evidence="1">
        <name>Mg(2+)</name>
        <dbReference type="ChEBI" id="CHEBI:18420"/>
    </cofactor>
</comment>
<evidence type="ECO:0000313" key="8">
    <source>
        <dbReference type="Proteomes" id="UP001208689"/>
    </source>
</evidence>
<evidence type="ECO:0000256" key="1">
    <source>
        <dbReference type="ARBA" id="ARBA00001946"/>
    </source>
</evidence>
<accession>A0ABY6HXU7</accession>
<evidence type="ECO:0000256" key="3">
    <source>
        <dbReference type="ARBA" id="ARBA00022723"/>
    </source>
</evidence>
<evidence type="ECO:0000256" key="2">
    <source>
        <dbReference type="ARBA" id="ARBA00007092"/>
    </source>
</evidence>
<reference evidence="7" key="1">
    <citation type="submission" date="2022-09" db="EMBL/GenBank/DDBJ databases">
        <title>Actin cytoskeleton and complex cell architecture in an #Asgard archaeon.</title>
        <authorList>
            <person name="Ponce Toledo R.I."/>
            <person name="Schleper C."/>
            <person name="Rodrigues Oliveira T."/>
            <person name="Wollweber F."/>
            <person name="Xu J."/>
            <person name="Rittmann S."/>
            <person name="Klingl A."/>
            <person name="Pilhofer M."/>
        </authorList>
    </citation>
    <scope>NUCLEOTIDE SEQUENCE</scope>
    <source>
        <strain evidence="7">B-35</strain>
    </source>
</reference>
<dbReference type="PANTHER" id="PTHR22748:SF6">
    <property type="entry name" value="DNA-(APURINIC OR APYRIMIDINIC SITE) ENDONUCLEASE"/>
    <property type="match status" value="1"/>
</dbReference>
<protein>
    <recommendedName>
        <fullName evidence="6">Endonuclease/exonuclease/phosphatase domain-containing protein</fullName>
    </recommendedName>
</protein>
<dbReference type="InterPro" id="IPR036691">
    <property type="entry name" value="Endo/exonu/phosph_ase_sf"/>
</dbReference>
<name>A0ABY6HXU7_9ARCH</name>
<organism evidence="7 8">
    <name type="scientific">Candidatus Lokiarchaeum ossiferum</name>
    <dbReference type="NCBI Taxonomy" id="2951803"/>
    <lineage>
        <taxon>Archaea</taxon>
        <taxon>Promethearchaeati</taxon>
        <taxon>Promethearchaeota</taxon>
        <taxon>Promethearchaeia</taxon>
        <taxon>Promethearchaeales</taxon>
        <taxon>Promethearchaeaceae</taxon>
        <taxon>Candidatus Lokiarchaeum</taxon>
    </lineage>
</organism>
<evidence type="ECO:0000256" key="4">
    <source>
        <dbReference type="ARBA" id="ARBA00022801"/>
    </source>
</evidence>
<dbReference type="InterPro" id="IPR005135">
    <property type="entry name" value="Endo/exonuclease/phosphatase"/>
</dbReference>
<dbReference type="InterPro" id="IPR004808">
    <property type="entry name" value="AP_endonuc_1"/>
</dbReference>
<dbReference type="PANTHER" id="PTHR22748">
    <property type="entry name" value="AP ENDONUCLEASE"/>
    <property type="match status" value="1"/>
</dbReference>
<evidence type="ECO:0000256" key="5">
    <source>
        <dbReference type="ARBA" id="ARBA00022842"/>
    </source>
</evidence>
<dbReference type="NCBIfam" id="TIGR00195">
    <property type="entry name" value="exoDNase_III"/>
    <property type="match status" value="1"/>
</dbReference>
<evidence type="ECO:0000259" key="6">
    <source>
        <dbReference type="Pfam" id="PF03372"/>
    </source>
</evidence>
<proteinExistence type="inferred from homology"/>
<dbReference type="Gene3D" id="3.60.10.10">
    <property type="entry name" value="Endonuclease/exonuclease/phosphatase"/>
    <property type="match status" value="1"/>
</dbReference>
<evidence type="ECO:0000313" key="7">
    <source>
        <dbReference type="EMBL" id="UYP48355.1"/>
    </source>
</evidence>
<feature type="domain" description="Endonuclease/exonuclease/phosphatase" evidence="6">
    <location>
        <begin position="4"/>
        <end position="244"/>
    </location>
</feature>